<evidence type="ECO:0000313" key="1">
    <source>
        <dbReference type="EMBL" id="JAD18244.1"/>
    </source>
</evidence>
<name>A0A0A9Q6S3_ARUDO</name>
<accession>A0A0A9Q6S3</accession>
<organism evidence="1">
    <name type="scientific">Arundo donax</name>
    <name type="common">Giant reed</name>
    <name type="synonym">Donax arundinaceus</name>
    <dbReference type="NCBI Taxonomy" id="35708"/>
    <lineage>
        <taxon>Eukaryota</taxon>
        <taxon>Viridiplantae</taxon>
        <taxon>Streptophyta</taxon>
        <taxon>Embryophyta</taxon>
        <taxon>Tracheophyta</taxon>
        <taxon>Spermatophyta</taxon>
        <taxon>Magnoliopsida</taxon>
        <taxon>Liliopsida</taxon>
        <taxon>Poales</taxon>
        <taxon>Poaceae</taxon>
        <taxon>PACMAD clade</taxon>
        <taxon>Arundinoideae</taxon>
        <taxon>Arundineae</taxon>
        <taxon>Arundo</taxon>
    </lineage>
</organism>
<reference evidence="1" key="2">
    <citation type="journal article" date="2015" name="Data Brief">
        <title>Shoot transcriptome of the giant reed, Arundo donax.</title>
        <authorList>
            <person name="Barrero R.A."/>
            <person name="Guerrero F.D."/>
            <person name="Moolhuijzen P."/>
            <person name="Goolsby J.A."/>
            <person name="Tidwell J."/>
            <person name="Bellgard S.E."/>
            <person name="Bellgard M.I."/>
        </authorList>
    </citation>
    <scope>NUCLEOTIDE SEQUENCE</scope>
    <source>
        <tissue evidence="1">Shoot tissue taken approximately 20 cm above the soil surface</tissue>
    </source>
</reference>
<dbReference type="AlphaFoldDB" id="A0A0A9Q6S3"/>
<protein>
    <submittedName>
        <fullName evidence="1">Uncharacterized protein</fullName>
    </submittedName>
</protein>
<sequence length="19" mass="2293">MMYIGKMKRKANPPPHKKH</sequence>
<dbReference type="EMBL" id="GBRH01279651">
    <property type="protein sequence ID" value="JAD18244.1"/>
    <property type="molecule type" value="Transcribed_RNA"/>
</dbReference>
<reference evidence="1" key="1">
    <citation type="submission" date="2014-09" db="EMBL/GenBank/DDBJ databases">
        <authorList>
            <person name="Magalhaes I.L.F."/>
            <person name="Oliveira U."/>
            <person name="Santos F.R."/>
            <person name="Vidigal T.H.D.A."/>
            <person name="Brescovit A.D."/>
            <person name="Santos A.J."/>
        </authorList>
    </citation>
    <scope>NUCLEOTIDE SEQUENCE</scope>
    <source>
        <tissue evidence="1">Shoot tissue taken approximately 20 cm above the soil surface</tissue>
    </source>
</reference>
<proteinExistence type="predicted"/>